<proteinExistence type="predicted"/>
<comment type="caution">
    <text evidence="2">The sequence shown here is derived from an EMBL/GenBank/DDBJ whole genome shotgun (WGS) entry which is preliminary data.</text>
</comment>
<protein>
    <submittedName>
        <fullName evidence="2">Uncharacterized protein LOC117496511</fullName>
    </submittedName>
</protein>
<dbReference type="AlphaFoldDB" id="A0AAV1Q8C5"/>
<organism evidence="2 3">
    <name type="scientific">Scomber scombrus</name>
    <name type="common">Atlantic mackerel</name>
    <name type="synonym">Scomber vernalis</name>
    <dbReference type="NCBI Taxonomy" id="13677"/>
    <lineage>
        <taxon>Eukaryota</taxon>
        <taxon>Metazoa</taxon>
        <taxon>Chordata</taxon>
        <taxon>Craniata</taxon>
        <taxon>Vertebrata</taxon>
        <taxon>Euteleostomi</taxon>
        <taxon>Actinopterygii</taxon>
        <taxon>Neopterygii</taxon>
        <taxon>Teleostei</taxon>
        <taxon>Neoteleostei</taxon>
        <taxon>Acanthomorphata</taxon>
        <taxon>Pelagiaria</taxon>
        <taxon>Scombriformes</taxon>
        <taxon>Scombridae</taxon>
        <taxon>Scomber</taxon>
    </lineage>
</organism>
<name>A0AAV1Q8C5_SCOSC</name>
<evidence type="ECO:0000256" key="1">
    <source>
        <dbReference type="SAM" id="MobiDB-lite"/>
    </source>
</evidence>
<reference evidence="2 3" key="1">
    <citation type="submission" date="2024-01" db="EMBL/GenBank/DDBJ databases">
        <authorList>
            <person name="Alioto T."/>
            <person name="Alioto T."/>
            <person name="Gomez Garrido J."/>
        </authorList>
    </citation>
    <scope>NUCLEOTIDE SEQUENCE [LARGE SCALE GENOMIC DNA]</scope>
</reference>
<gene>
    <name evidence="2" type="ORF">FSCOSCO3_A023095</name>
</gene>
<accession>A0AAV1Q8C5</accession>
<dbReference type="Proteomes" id="UP001314229">
    <property type="component" value="Unassembled WGS sequence"/>
</dbReference>
<evidence type="ECO:0000313" key="3">
    <source>
        <dbReference type="Proteomes" id="UP001314229"/>
    </source>
</evidence>
<dbReference type="EMBL" id="CAWUFR010000672">
    <property type="protein sequence ID" value="CAK6980306.1"/>
    <property type="molecule type" value="Genomic_DNA"/>
</dbReference>
<evidence type="ECO:0000313" key="2">
    <source>
        <dbReference type="EMBL" id="CAK6980306.1"/>
    </source>
</evidence>
<feature type="region of interest" description="Disordered" evidence="1">
    <location>
        <begin position="138"/>
        <end position="170"/>
    </location>
</feature>
<keyword evidence="3" id="KW-1185">Reference proteome</keyword>
<sequence>MLSPAKSFVKRHHVLVAHVVVHARQFGIPIRVFNPGAKPVTLRKGAVAGILQPAEVLGETEPHPSKVTAAPDHVHPAHVSVPYHLQVLYADSCTNLPEEDSWRLAQLLESYSDVFFTGPTDLGRTSLVQHDILIRPGPPVKQNGWKQTGCSRPAAAAEPRGRYRTAQQQG</sequence>